<dbReference type="EMBL" id="GGEC01075090">
    <property type="protein sequence ID" value="MBX55574.1"/>
    <property type="molecule type" value="Transcribed_RNA"/>
</dbReference>
<keyword evidence="1" id="KW-0472">Membrane</keyword>
<dbReference type="AlphaFoldDB" id="A0A2P2PLD5"/>
<name>A0A2P2PLD5_RHIMU</name>
<reference evidence="2" key="1">
    <citation type="submission" date="2018-02" db="EMBL/GenBank/DDBJ databases">
        <title>Rhizophora mucronata_Transcriptome.</title>
        <authorList>
            <person name="Meera S.P."/>
            <person name="Sreeshan A."/>
            <person name="Augustine A."/>
        </authorList>
    </citation>
    <scope>NUCLEOTIDE SEQUENCE</scope>
    <source>
        <tissue evidence="2">Leaf</tissue>
    </source>
</reference>
<evidence type="ECO:0000256" key="1">
    <source>
        <dbReference type="SAM" id="Phobius"/>
    </source>
</evidence>
<protein>
    <submittedName>
        <fullName evidence="2">Uncharacterized protein</fullName>
    </submittedName>
</protein>
<evidence type="ECO:0000313" key="2">
    <source>
        <dbReference type="EMBL" id="MBX55574.1"/>
    </source>
</evidence>
<proteinExistence type="predicted"/>
<sequence length="61" mass="6699">MPGWSLVLFPGHGVPSCMIHPSGGTFWAFATIAFILTLNSSYSLFIARRSLTKVGWTLSLR</sequence>
<keyword evidence="1" id="KW-1133">Transmembrane helix</keyword>
<organism evidence="2">
    <name type="scientific">Rhizophora mucronata</name>
    <name type="common">Asiatic mangrove</name>
    <dbReference type="NCBI Taxonomy" id="61149"/>
    <lineage>
        <taxon>Eukaryota</taxon>
        <taxon>Viridiplantae</taxon>
        <taxon>Streptophyta</taxon>
        <taxon>Embryophyta</taxon>
        <taxon>Tracheophyta</taxon>
        <taxon>Spermatophyta</taxon>
        <taxon>Magnoliopsida</taxon>
        <taxon>eudicotyledons</taxon>
        <taxon>Gunneridae</taxon>
        <taxon>Pentapetalae</taxon>
        <taxon>rosids</taxon>
        <taxon>fabids</taxon>
        <taxon>Malpighiales</taxon>
        <taxon>Rhizophoraceae</taxon>
        <taxon>Rhizophora</taxon>
    </lineage>
</organism>
<accession>A0A2P2PLD5</accession>
<feature type="transmembrane region" description="Helical" evidence="1">
    <location>
        <begin position="26"/>
        <end position="47"/>
    </location>
</feature>
<keyword evidence="1" id="KW-0812">Transmembrane</keyword>